<protein>
    <submittedName>
        <fullName evidence="4">Spore germination protein</fullName>
    </submittedName>
</protein>
<keyword evidence="3" id="KW-1133">Transmembrane helix</keyword>
<dbReference type="Pfam" id="PF03323">
    <property type="entry name" value="GerA"/>
    <property type="match status" value="1"/>
</dbReference>
<evidence type="ECO:0000256" key="2">
    <source>
        <dbReference type="ARBA" id="ARBA00023136"/>
    </source>
</evidence>
<dbReference type="GO" id="GO:0016020">
    <property type="term" value="C:membrane"/>
    <property type="evidence" value="ECO:0007669"/>
    <property type="project" value="InterPro"/>
</dbReference>
<dbReference type="Proteomes" id="UP000663505">
    <property type="component" value="Chromosome"/>
</dbReference>
<dbReference type="KEGG" id="afx:JZ786_12970"/>
<dbReference type="PANTHER" id="PTHR22550:SF5">
    <property type="entry name" value="LEUCINE ZIPPER PROTEIN 4"/>
    <property type="match status" value="1"/>
</dbReference>
<dbReference type="GO" id="GO:0009847">
    <property type="term" value="P:spore germination"/>
    <property type="evidence" value="ECO:0007669"/>
    <property type="project" value="InterPro"/>
</dbReference>
<keyword evidence="5" id="KW-1185">Reference proteome</keyword>
<name>A0A9X7VUM9_9BACL</name>
<gene>
    <name evidence="4" type="ORF">JZ786_12970</name>
</gene>
<organism evidence="4 5">
    <name type="scientific">Alicyclobacillus mengziensis</name>
    <dbReference type="NCBI Taxonomy" id="2931921"/>
    <lineage>
        <taxon>Bacteria</taxon>
        <taxon>Bacillati</taxon>
        <taxon>Bacillota</taxon>
        <taxon>Bacilli</taxon>
        <taxon>Bacillales</taxon>
        <taxon>Alicyclobacillaceae</taxon>
        <taxon>Alicyclobacillus</taxon>
    </lineage>
</organism>
<evidence type="ECO:0000256" key="3">
    <source>
        <dbReference type="SAM" id="Phobius"/>
    </source>
</evidence>
<keyword evidence="2 3" id="KW-0472">Membrane</keyword>
<dbReference type="AlphaFoldDB" id="A0A9X7VUM9"/>
<feature type="transmembrane region" description="Helical" evidence="3">
    <location>
        <begin position="443"/>
        <end position="469"/>
    </location>
</feature>
<dbReference type="EMBL" id="CP071182">
    <property type="protein sequence ID" value="QSO45486.1"/>
    <property type="molecule type" value="Genomic_DNA"/>
</dbReference>
<dbReference type="PIRSF" id="PIRSF005690">
    <property type="entry name" value="GerBA"/>
    <property type="match status" value="1"/>
</dbReference>
<accession>A0A9X7VUM9</accession>
<evidence type="ECO:0000313" key="4">
    <source>
        <dbReference type="EMBL" id="QSO45486.1"/>
    </source>
</evidence>
<dbReference type="PANTHER" id="PTHR22550">
    <property type="entry name" value="SPORE GERMINATION PROTEIN"/>
    <property type="match status" value="1"/>
</dbReference>
<dbReference type="RefSeq" id="WP_206654854.1">
    <property type="nucleotide sequence ID" value="NZ_CP071182.1"/>
</dbReference>
<reference evidence="4 5" key="1">
    <citation type="submission" date="2021-02" db="EMBL/GenBank/DDBJ databases">
        <title>Alicyclobacillus curvatus sp. nov. and Alicyclobacillus mengziensis sp. nov., two acidophilic bacteria isolated from acid mine drainage.</title>
        <authorList>
            <person name="Huang Y."/>
        </authorList>
    </citation>
    <scope>NUCLEOTIDE SEQUENCE [LARGE SCALE GENOMIC DNA]</scope>
    <source>
        <strain evidence="4 5">S30H14</strain>
    </source>
</reference>
<dbReference type="InterPro" id="IPR004995">
    <property type="entry name" value="Spore_Ger"/>
</dbReference>
<dbReference type="InterPro" id="IPR050768">
    <property type="entry name" value="UPF0353/GerABKA_families"/>
</dbReference>
<evidence type="ECO:0000313" key="5">
    <source>
        <dbReference type="Proteomes" id="UP000663505"/>
    </source>
</evidence>
<proteinExistence type="inferred from homology"/>
<comment type="similarity">
    <text evidence="1">Belongs to the GerABKA family.</text>
</comment>
<feature type="transmembrane region" description="Helical" evidence="3">
    <location>
        <begin position="321"/>
        <end position="343"/>
    </location>
</feature>
<sequence length="542" mass="61386">MKLVTRGAILVFNPFNRKDYTHPYSDRPKPKVPDYRDAPKLTGNLNRTLEYIRDTAGRSDDFIVRRTVVRDFEASLVYYQTVADQNQVQTVMEAIQKHDFPRVSQKELPFYVMRKVIPLGNAIFMDNFWEIREALTRGVLVLFIDGLNVALTMGKRKIEHRAVEPPLSESSTRGPQIAFIESIDVNIGILRWTLTSDALTIKELMVGYRSRTRVAVLYEHDVANPNLVNTVIKRIQAVHVDKLTGSATLEQRIVDNHWTIFPLTRSTTRVDNCVKEVGQGKVLILVDGDPSALLVPGTVMDFFQTMEDDQHTWIEATLVRWLRMTAFVISFYLPALYIAFTDFNPELMPHSLTLAIAQSREGVPFNAATEVMIMQFVMEIIREAALRMPKVMGQTIGIVGGLVLGQAAVAASLVSNILIVIIALTAISVFVLPSYEFATTLRFLMWMNILGASFFGFYGVMIVVILIMFHAASLKSFGLSYLEPISGEHWRDFFLDGIIRFPIPMLDKRAAHYHDQENTRAADYTDPALHPMLEVPKRRGKS</sequence>
<feature type="transmembrane region" description="Helical" evidence="3">
    <location>
        <begin position="402"/>
        <end position="431"/>
    </location>
</feature>
<keyword evidence="3" id="KW-0812">Transmembrane</keyword>
<evidence type="ECO:0000256" key="1">
    <source>
        <dbReference type="ARBA" id="ARBA00005278"/>
    </source>
</evidence>